<dbReference type="AlphaFoldDB" id="A0AAU9PKC7"/>
<name>A0AAU9PKC7_9ASTR</name>
<organism evidence="2 3">
    <name type="scientific">Lactuca virosa</name>
    <dbReference type="NCBI Taxonomy" id="75947"/>
    <lineage>
        <taxon>Eukaryota</taxon>
        <taxon>Viridiplantae</taxon>
        <taxon>Streptophyta</taxon>
        <taxon>Embryophyta</taxon>
        <taxon>Tracheophyta</taxon>
        <taxon>Spermatophyta</taxon>
        <taxon>Magnoliopsida</taxon>
        <taxon>eudicotyledons</taxon>
        <taxon>Gunneridae</taxon>
        <taxon>Pentapetalae</taxon>
        <taxon>asterids</taxon>
        <taxon>campanulids</taxon>
        <taxon>Asterales</taxon>
        <taxon>Asteraceae</taxon>
        <taxon>Cichorioideae</taxon>
        <taxon>Cichorieae</taxon>
        <taxon>Lactucinae</taxon>
        <taxon>Lactuca</taxon>
    </lineage>
</organism>
<feature type="domain" description="KIB1-4 beta-propeller" evidence="1">
    <location>
        <begin position="60"/>
        <end position="226"/>
    </location>
</feature>
<dbReference type="InterPro" id="IPR011043">
    <property type="entry name" value="Gal_Oxase/kelch_b-propeller"/>
</dbReference>
<dbReference type="EMBL" id="CAKMRJ010005634">
    <property type="protein sequence ID" value="CAH1450156.1"/>
    <property type="molecule type" value="Genomic_DNA"/>
</dbReference>
<dbReference type="SUPFAM" id="SSF50965">
    <property type="entry name" value="Galactose oxidase, central domain"/>
    <property type="match status" value="1"/>
</dbReference>
<sequence length="319" mass="37185">MMKLGAIDFSAFSGVCKSWRSFAVSNKNNFMASRPPMSISISPHGYENGCYLKDSEGRKFKTIIPHFVGRICIGMTSGYLILLCKKTRDFLLVNPISRNELHFPDVPSDDVPSDAFDYTIDKAILVFSHLIYGWVFGLLNRYDHKIWFYIAGRQEWTYIYTACYVHDLVAFKGKIYILDVNNCFHEVRLYPTPKVTSLNIESFPKPRFDHHPVFVSSGENLYVMEQYPNIPPGIHIINYGEMKCVLHEKTGEEYAFFHNNMSYDVVILPLESWADLCSQYKQYKQYRRYAFADESGKEKSFRALAWYFLHDCLKVNYID</sequence>
<dbReference type="InterPro" id="IPR005174">
    <property type="entry name" value="KIB1-4_b-propeller"/>
</dbReference>
<dbReference type="PANTHER" id="PTHR45463:SF8">
    <property type="entry name" value="OS09G0392200 PROTEIN"/>
    <property type="match status" value="1"/>
</dbReference>
<dbReference type="Pfam" id="PF03478">
    <property type="entry name" value="Beta-prop_KIB1-4"/>
    <property type="match status" value="1"/>
</dbReference>
<accession>A0AAU9PKC7</accession>
<evidence type="ECO:0000313" key="3">
    <source>
        <dbReference type="Proteomes" id="UP001157418"/>
    </source>
</evidence>
<dbReference type="Proteomes" id="UP001157418">
    <property type="component" value="Unassembled WGS sequence"/>
</dbReference>
<keyword evidence="3" id="KW-1185">Reference proteome</keyword>
<reference evidence="2 3" key="1">
    <citation type="submission" date="2022-01" db="EMBL/GenBank/DDBJ databases">
        <authorList>
            <person name="Xiong W."/>
            <person name="Schranz E."/>
        </authorList>
    </citation>
    <scope>NUCLEOTIDE SEQUENCE [LARGE SCALE GENOMIC DNA]</scope>
</reference>
<gene>
    <name evidence="2" type="ORF">LVIROSA_LOCUS35592</name>
</gene>
<evidence type="ECO:0000313" key="2">
    <source>
        <dbReference type="EMBL" id="CAH1450156.1"/>
    </source>
</evidence>
<comment type="caution">
    <text evidence="2">The sequence shown here is derived from an EMBL/GenBank/DDBJ whole genome shotgun (WGS) entry which is preliminary data.</text>
</comment>
<protein>
    <recommendedName>
        <fullName evidence="1">KIB1-4 beta-propeller domain-containing protein</fullName>
    </recommendedName>
</protein>
<dbReference type="PANTHER" id="PTHR45463">
    <property type="entry name" value="OS09G0392200 PROTEIN"/>
    <property type="match status" value="1"/>
</dbReference>
<evidence type="ECO:0000259" key="1">
    <source>
        <dbReference type="Pfam" id="PF03478"/>
    </source>
</evidence>
<proteinExistence type="predicted"/>